<feature type="transmembrane region" description="Helical" evidence="1">
    <location>
        <begin position="155"/>
        <end position="180"/>
    </location>
</feature>
<feature type="transmembrane region" description="Helical" evidence="1">
    <location>
        <begin position="38"/>
        <end position="64"/>
    </location>
</feature>
<sequence length="239" mass="24870">MTFAGLLAFLGLAVVTMDVLGGVLAMGMLLRGGTIRHLLAFAAGYGAVVVGATLVLHSLLTLLGRWLHPVLESNDAIGAVEAVVGLALIGFGVHQFRGASQPPGPHGPLEERAAPARLATVPLVLGGVAFAGTALADPAFTIAVGMASQEQHLTLRIALLVVWNLVYQLPLVTVIVAAAVGRHEQIVVRLLEISSPRRRMLQTVLATVLALAGLAVLADGAVALLSGHVPWLRQLIMLR</sequence>
<accession>A0A3R8SPL1</accession>
<dbReference type="GeneID" id="78121259"/>
<gene>
    <name evidence="2" type="ORF">DS079_09530</name>
</gene>
<feature type="transmembrane region" description="Helical" evidence="1">
    <location>
        <begin position="114"/>
        <end position="135"/>
    </location>
</feature>
<feature type="transmembrane region" description="Helical" evidence="1">
    <location>
        <begin position="76"/>
        <end position="93"/>
    </location>
</feature>
<keyword evidence="1" id="KW-0812">Transmembrane</keyword>
<dbReference type="RefSeq" id="WP_126986890.1">
    <property type="nucleotide sequence ID" value="NZ_ML133855.1"/>
</dbReference>
<protein>
    <recommendedName>
        <fullName evidence="4">GAP family protein</fullName>
    </recommendedName>
</protein>
<feature type="transmembrane region" description="Helical" evidence="1">
    <location>
        <begin position="6"/>
        <end position="26"/>
    </location>
</feature>
<dbReference type="AlphaFoldDB" id="A0A3R8SPL1"/>
<proteinExistence type="predicted"/>
<comment type="caution">
    <text evidence="2">The sequence shown here is derived from an EMBL/GenBank/DDBJ whole genome shotgun (WGS) entry which is preliminary data.</text>
</comment>
<evidence type="ECO:0008006" key="4">
    <source>
        <dbReference type="Google" id="ProtNLM"/>
    </source>
</evidence>
<name>A0A3R8SPL1_9MICO</name>
<reference evidence="2 3" key="1">
    <citation type="submission" date="2018-07" db="EMBL/GenBank/DDBJ databases">
        <title>Brachybacteriurn paraconglorneratum KCTC 9916.</title>
        <authorList>
            <person name="Li Y."/>
        </authorList>
    </citation>
    <scope>NUCLEOTIDE SEQUENCE [LARGE SCALE GENOMIC DNA]</scope>
    <source>
        <strain evidence="2 3">KCTC 9916</strain>
    </source>
</reference>
<evidence type="ECO:0000313" key="2">
    <source>
        <dbReference type="EMBL" id="RRR18437.1"/>
    </source>
</evidence>
<keyword evidence="1" id="KW-1133">Transmembrane helix</keyword>
<dbReference type="Proteomes" id="UP000274327">
    <property type="component" value="Unassembled WGS sequence"/>
</dbReference>
<keyword evidence="3" id="KW-1185">Reference proteome</keyword>
<dbReference type="EMBL" id="QOCI01000007">
    <property type="protein sequence ID" value="RRR18437.1"/>
    <property type="molecule type" value="Genomic_DNA"/>
</dbReference>
<keyword evidence="1" id="KW-0472">Membrane</keyword>
<organism evidence="2 3">
    <name type="scientific">Brachybacterium paraconglomeratum</name>
    <dbReference type="NCBI Taxonomy" id="173362"/>
    <lineage>
        <taxon>Bacteria</taxon>
        <taxon>Bacillati</taxon>
        <taxon>Actinomycetota</taxon>
        <taxon>Actinomycetes</taxon>
        <taxon>Micrococcales</taxon>
        <taxon>Dermabacteraceae</taxon>
        <taxon>Brachybacterium</taxon>
    </lineage>
</organism>
<evidence type="ECO:0000313" key="3">
    <source>
        <dbReference type="Proteomes" id="UP000274327"/>
    </source>
</evidence>
<feature type="transmembrane region" description="Helical" evidence="1">
    <location>
        <begin position="201"/>
        <end position="225"/>
    </location>
</feature>
<evidence type="ECO:0000256" key="1">
    <source>
        <dbReference type="SAM" id="Phobius"/>
    </source>
</evidence>